<proteinExistence type="predicted"/>
<feature type="domain" description="HNH nuclease" evidence="2">
    <location>
        <begin position="119"/>
        <end position="161"/>
    </location>
</feature>
<dbReference type="InterPro" id="IPR044925">
    <property type="entry name" value="His-Me_finger_sf"/>
</dbReference>
<dbReference type="Pfam" id="PF13392">
    <property type="entry name" value="HNH_3"/>
    <property type="match status" value="1"/>
</dbReference>
<sequence>MGEKVKRYSKEELDFIRKIAPGRHYREIVELFNKKFERQINTKKLKYTLRNHNISTGLSGRFEKGITPHNKGKKYPGTGNKTTFRKGATPHNKMKVGEDTITTDGYVKTKIAEPDVWEYKHKLIWAEVNGPIPEKHSVIFADRNRMNLDIDNLLLVSKTELLMLNRRRLISENSELTKTGLNVVKVMNKIHKIKKGE</sequence>
<dbReference type="GO" id="GO:0004519">
    <property type="term" value="F:endonuclease activity"/>
    <property type="evidence" value="ECO:0007669"/>
    <property type="project" value="UniProtKB-KW"/>
</dbReference>
<keyword evidence="3" id="KW-0540">Nuclease</keyword>
<feature type="region of interest" description="Disordered" evidence="1">
    <location>
        <begin position="60"/>
        <end position="91"/>
    </location>
</feature>
<protein>
    <submittedName>
        <fullName evidence="3">HNH endonuclease</fullName>
    </submittedName>
</protein>
<accession>A0A8S5QY75</accession>
<organism evidence="3">
    <name type="scientific">Siphoviridae sp. ctg6Y13</name>
    <dbReference type="NCBI Taxonomy" id="2826419"/>
    <lineage>
        <taxon>Viruses</taxon>
        <taxon>Duplodnaviria</taxon>
        <taxon>Heunggongvirae</taxon>
        <taxon>Uroviricota</taxon>
        <taxon>Caudoviricetes</taxon>
    </lineage>
</organism>
<dbReference type="Gene3D" id="3.90.75.20">
    <property type="match status" value="1"/>
</dbReference>
<evidence type="ECO:0000259" key="2">
    <source>
        <dbReference type="Pfam" id="PF13392"/>
    </source>
</evidence>
<dbReference type="SUPFAM" id="SSF54060">
    <property type="entry name" value="His-Me finger endonucleases"/>
    <property type="match status" value="1"/>
</dbReference>
<name>A0A8S5QY75_9CAUD</name>
<evidence type="ECO:0000256" key="1">
    <source>
        <dbReference type="SAM" id="MobiDB-lite"/>
    </source>
</evidence>
<keyword evidence="3" id="KW-0378">Hydrolase</keyword>
<keyword evidence="3" id="KW-0255">Endonuclease</keyword>
<dbReference type="EMBL" id="BK015766">
    <property type="protein sequence ID" value="DAE24040.1"/>
    <property type="molecule type" value="Genomic_DNA"/>
</dbReference>
<dbReference type="InterPro" id="IPR003615">
    <property type="entry name" value="HNH_nuc"/>
</dbReference>
<reference evidence="3" key="1">
    <citation type="journal article" date="2021" name="Proc. Natl. Acad. Sci. U.S.A.">
        <title>A Catalog of Tens of Thousands of Viruses from Human Metagenomes Reveals Hidden Associations with Chronic Diseases.</title>
        <authorList>
            <person name="Tisza M.J."/>
            <person name="Buck C.B."/>
        </authorList>
    </citation>
    <scope>NUCLEOTIDE SEQUENCE</scope>
    <source>
        <strain evidence="3">Ctg6Y13</strain>
    </source>
</reference>
<evidence type="ECO:0000313" key="3">
    <source>
        <dbReference type="EMBL" id="DAE24040.1"/>
    </source>
</evidence>